<name>A0ABD0JYX3_9CAEN</name>
<evidence type="ECO:0000313" key="2">
    <source>
        <dbReference type="EMBL" id="KAK7479981.1"/>
    </source>
</evidence>
<feature type="compositionally biased region" description="Polar residues" evidence="1">
    <location>
        <begin position="90"/>
        <end position="99"/>
    </location>
</feature>
<proteinExistence type="predicted"/>
<protein>
    <recommendedName>
        <fullName evidence="4">PH domain-containing protein</fullName>
    </recommendedName>
</protein>
<feature type="region of interest" description="Disordered" evidence="1">
    <location>
        <begin position="115"/>
        <end position="144"/>
    </location>
</feature>
<dbReference type="EMBL" id="JACVVK020000291">
    <property type="protein sequence ID" value="KAK7479981.1"/>
    <property type="molecule type" value="Genomic_DNA"/>
</dbReference>
<comment type="caution">
    <text evidence="2">The sequence shown here is derived from an EMBL/GenBank/DDBJ whole genome shotgun (WGS) entry which is preliminary data.</text>
</comment>
<reference evidence="2 3" key="1">
    <citation type="journal article" date="2023" name="Sci. Data">
        <title>Genome assembly of the Korean intertidal mud-creeper Batillaria attramentaria.</title>
        <authorList>
            <person name="Patra A.K."/>
            <person name="Ho P.T."/>
            <person name="Jun S."/>
            <person name="Lee S.J."/>
            <person name="Kim Y."/>
            <person name="Won Y.J."/>
        </authorList>
    </citation>
    <scope>NUCLEOTIDE SEQUENCE [LARGE SCALE GENOMIC DNA]</scope>
    <source>
        <strain evidence="2">Wonlab-2016</strain>
    </source>
</reference>
<gene>
    <name evidence="2" type="ORF">BaRGS_00028808</name>
</gene>
<dbReference type="AlphaFoldDB" id="A0ABD0JYX3"/>
<feature type="compositionally biased region" description="Basic and acidic residues" evidence="1">
    <location>
        <begin position="134"/>
        <end position="144"/>
    </location>
</feature>
<keyword evidence="3" id="KW-1185">Reference proteome</keyword>
<sequence>MNLSESQLTFSTEMAAWIKALKLFSGALNPFEKGETTHIYSSLRALPVIEKAGCYVLVYFKKARFIRPAEQEQTDKHKKPLPQPPGEIPPSQQNFSSTREGVACQTWGAAPSGSMEALLTSDRQGTASRLHARSRAENGSRRGC</sequence>
<feature type="region of interest" description="Disordered" evidence="1">
    <location>
        <begin position="69"/>
        <end position="102"/>
    </location>
</feature>
<dbReference type="Proteomes" id="UP001519460">
    <property type="component" value="Unassembled WGS sequence"/>
</dbReference>
<evidence type="ECO:0000313" key="3">
    <source>
        <dbReference type="Proteomes" id="UP001519460"/>
    </source>
</evidence>
<organism evidence="2 3">
    <name type="scientific">Batillaria attramentaria</name>
    <dbReference type="NCBI Taxonomy" id="370345"/>
    <lineage>
        <taxon>Eukaryota</taxon>
        <taxon>Metazoa</taxon>
        <taxon>Spiralia</taxon>
        <taxon>Lophotrochozoa</taxon>
        <taxon>Mollusca</taxon>
        <taxon>Gastropoda</taxon>
        <taxon>Caenogastropoda</taxon>
        <taxon>Sorbeoconcha</taxon>
        <taxon>Cerithioidea</taxon>
        <taxon>Batillariidae</taxon>
        <taxon>Batillaria</taxon>
    </lineage>
</organism>
<evidence type="ECO:0008006" key="4">
    <source>
        <dbReference type="Google" id="ProtNLM"/>
    </source>
</evidence>
<evidence type="ECO:0000256" key="1">
    <source>
        <dbReference type="SAM" id="MobiDB-lite"/>
    </source>
</evidence>
<accession>A0ABD0JYX3</accession>